<dbReference type="Gramene" id="Os07t0573450-00">
    <property type="protein sequence ID" value="Os07t0573450-00"/>
    <property type="gene ID" value="Os07g0573450"/>
</dbReference>
<proteinExistence type="predicted"/>
<protein>
    <submittedName>
        <fullName evidence="1">Os07g0573450 protein</fullName>
    </submittedName>
</protein>
<evidence type="ECO:0000313" key="1">
    <source>
        <dbReference type="EMBL" id="BAT02260.1"/>
    </source>
</evidence>
<dbReference type="EMBL" id="AP014963">
    <property type="protein sequence ID" value="BAT02260.1"/>
    <property type="molecule type" value="Genomic_DNA"/>
</dbReference>
<dbReference type="InParanoid" id="A0A0P0X7T8"/>
<organism evidence="1 2">
    <name type="scientific">Oryza sativa subsp. japonica</name>
    <name type="common">Rice</name>
    <dbReference type="NCBI Taxonomy" id="39947"/>
    <lineage>
        <taxon>Eukaryota</taxon>
        <taxon>Viridiplantae</taxon>
        <taxon>Streptophyta</taxon>
        <taxon>Embryophyta</taxon>
        <taxon>Tracheophyta</taxon>
        <taxon>Spermatophyta</taxon>
        <taxon>Magnoliopsida</taxon>
        <taxon>Liliopsida</taxon>
        <taxon>Poales</taxon>
        <taxon>Poaceae</taxon>
        <taxon>BOP clade</taxon>
        <taxon>Oryzoideae</taxon>
        <taxon>Oryzeae</taxon>
        <taxon>Oryzinae</taxon>
        <taxon>Oryza</taxon>
        <taxon>Oryza sativa</taxon>
    </lineage>
</organism>
<reference evidence="1 2" key="2">
    <citation type="journal article" date="2013" name="Plant Cell Physiol.">
        <title>Rice Annotation Project Database (RAP-DB): an integrative and interactive database for rice genomics.</title>
        <authorList>
            <person name="Sakai H."/>
            <person name="Lee S.S."/>
            <person name="Tanaka T."/>
            <person name="Numa H."/>
            <person name="Kim J."/>
            <person name="Kawahara Y."/>
            <person name="Wakimoto H."/>
            <person name="Yang C.C."/>
            <person name="Iwamoto M."/>
            <person name="Abe T."/>
            <person name="Yamada Y."/>
            <person name="Muto A."/>
            <person name="Inokuchi H."/>
            <person name="Ikemura T."/>
            <person name="Matsumoto T."/>
            <person name="Sasaki T."/>
            <person name="Itoh T."/>
        </authorList>
    </citation>
    <scope>NUCLEOTIDE SEQUENCE [LARGE SCALE GENOMIC DNA]</scope>
    <source>
        <strain evidence="2">cv. Nipponbare</strain>
    </source>
</reference>
<gene>
    <name evidence="1" type="ordered locus">Os07g0573450</name>
    <name evidence="1" type="ORF">OSNPB_070573450</name>
</gene>
<evidence type="ECO:0000313" key="2">
    <source>
        <dbReference type="Proteomes" id="UP000059680"/>
    </source>
</evidence>
<name>A0A0P0X7T8_ORYSJ</name>
<keyword evidence="2" id="KW-1185">Reference proteome</keyword>
<dbReference type="AlphaFoldDB" id="A0A0P0X7T8"/>
<sequence length="75" mass="8187">MQPWTHHTGLLGGNQASSESVVLEERVIKGRLVGDVHTVYDETGRYLDAGEGRLVEPPEVAVHLPLPPQQMPPPP</sequence>
<reference evidence="1 2" key="3">
    <citation type="journal article" date="2013" name="Rice">
        <title>Improvement of the Oryza sativa Nipponbare reference genome using next generation sequence and optical map data.</title>
        <authorList>
            <person name="Kawahara Y."/>
            <person name="de la Bastide M."/>
            <person name="Hamilton J.P."/>
            <person name="Kanamori H."/>
            <person name="McCombie W.R."/>
            <person name="Ouyang S."/>
            <person name="Schwartz D.C."/>
            <person name="Tanaka T."/>
            <person name="Wu J."/>
            <person name="Zhou S."/>
            <person name="Childs K.L."/>
            <person name="Davidson R.M."/>
            <person name="Lin H."/>
            <person name="Quesada-Ocampo L."/>
            <person name="Vaillancourt B."/>
            <person name="Sakai H."/>
            <person name="Lee S.S."/>
            <person name="Kim J."/>
            <person name="Numa H."/>
            <person name="Itoh T."/>
            <person name="Buell C.R."/>
            <person name="Matsumoto T."/>
        </authorList>
    </citation>
    <scope>NUCLEOTIDE SEQUENCE [LARGE SCALE GENOMIC DNA]</scope>
    <source>
        <strain evidence="2">cv. Nipponbare</strain>
    </source>
</reference>
<accession>A0A0P0X7T8</accession>
<dbReference type="Proteomes" id="UP000059680">
    <property type="component" value="Chromosome 7"/>
</dbReference>
<dbReference type="PaxDb" id="39947-A0A0P0X7T8"/>
<reference evidence="2" key="1">
    <citation type="journal article" date="2005" name="Nature">
        <title>The map-based sequence of the rice genome.</title>
        <authorList>
            <consortium name="International rice genome sequencing project (IRGSP)"/>
            <person name="Matsumoto T."/>
            <person name="Wu J."/>
            <person name="Kanamori H."/>
            <person name="Katayose Y."/>
            <person name="Fujisawa M."/>
            <person name="Namiki N."/>
            <person name="Mizuno H."/>
            <person name="Yamamoto K."/>
            <person name="Antonio B.A."/>
            <person name="Baba T."/>
            <person name="Sakata K."/>
            <person name="Nagamura Y."/>
            <person name="Aoki H."/>
            <person name="Arikawa K."/>
            <person name="Arita K."/>
            <person name="Bito T."/>
            <person name="Chiden Y."/>
            <person name="Fujitsuka N."/>
            <person name="Fukunaka R."/>
            <person name="Hamada M."/>
            <person name="Harada C."/>
            <person name="Hayashi A."/>
            <person name="Hijishita S."/>
            <person name="Honda M."/>
            <person name="Hosokawa S."/>
            <person name="Ichikawa Y."/>
            <person name="Idonuma A."/>
            <person name="Iijima M."/>
            <person name="Ikeda M."/>
            <person name="Ikeno M."/>
            <person name="Ito K."/>
            <person name="Ito S."/>
            <person name="Ito T."/>
            <person name="Ito Y."/>
            <person name="Ito Y."/>
            <person name="Iwabuchi A."/>
            <person name="Kamiya K."/>
            <person name="Karasawa W."/>
            <person name="Kurita K."/>
            <person name="Katagiri S."/>
            <person name="Kikuta A."/>
            <person name="Kobayashi H."/>
            <person name="Kobayashi N."/>
            <person name="Machita K."/>
            <person name="Maehara T."/>
            <person name="Masukawa M."/>
            <person name="Mizubayashi T."/>
            <person name="Mukai Y."/>
            <person name="Nagasaki H."/>
            <person name="Nagata Y."/>
            <person name="Naito S."/>
            <person name="Nakashima M."/>
            <person name="Nakama Y."/>
            <person name="Nakamichi Y."/>
            <person name="Nakamura M."/>
            <person name="Meguro A."/>
            <person name="Negishi M."/>
            <person name="Ohta I."/>
            <person name="Ohta T."/>
            <person name="Okamoto M."/>
            <person name="Ono N."/>
            <person name="Saji S."/>
            <person name="Sakaguchi M."/>
            <person name="Sakai K."/>
            <person name="Shibata M."/>
            <person name="Shimokawa T."/>
            <person name="Song J."/>
            <person name="Takazaki Y."/>
            <person name="Terasawa K."/>
            <person name="Tsugane M."/>
            <person name="Tsuji K."/>
            <person name="Ueda S."/>
            <person name="Waki K."/>
            <person name="Yamagata H."/>
            <person name="Yamamoto M."/>
            <person name="Yamamoto S."/>
            <person name="Yamane H."/>
            <person name="Yoshiki S."/>
            <person name="Yoshihara R."/>
            <person name="Yukawa K."/>
            <person name="Zhong H."/>
            <person name="Yano M."/>
            <person name="Yuan Q."/>
            <person name="Ouyang S."/>
            <person name="Liu J."/>
            <person name="Jones K.M."/>
            <person name="Gansberger K."/>
            <person name="Moffat K."/>
            <person name="Hill J."/>
            <person name="Bera J."/>
            <person name="Fadrosh D."/>
            <person name="Jin S."/>
            <person name="Johri S."/>
            <person name="Kim M."/>
            <person name="Overton L."/>
            <person name="Reardon M."/>
            <person name="Tsitrin T."/>
            <person name="Vuong H."/>
            <person name="Weaver B."/>
            <person name="Ciecko A."/>
            <person name="Tallon L."/>
            <person name="Jackson J."/>
            <person name="Pai G."/>
            <person name="Aken S.V."/>
            <person name="Utterback T."/>
            <person name="Reidmuller S."/>
            <person name="Feldblyum T."/>
            <person name="Hsiao J."/>
            <person name="Zismann V."/>
            <person name="Iobst S."/>
            <person name="de Vazeille A.R."/>
            <person name="Buell C.R."/>
            <person name="Ying K."/>
            <person name="Li Y."/>
            <person name="Lu T."/>
            <person name="Huang Y."/>
            <person name="Zhao Q."/>
            <person name="Feng Q."/>
            <person name="Zhang L."/>
            <person name="Zhu J."/>
            <person name="Weng Q."/>
            <person name="Mu J."/>
            <person name="Lu Y."/>
            <person name="Fan D."/>
            <person name="Liu Y."/>
            <person name="Guan J."/>
            <person name="Zhang Y."/>
            <person name="Yu S."/>
            <person name="Liu X."/>
            <person name="Zhang Y."/>
            <person name="Hong G."/>
            <person name="Han B."/>
            <person name="Choisne N."/>
            <person name="Demange N."/>
            <person name="Orjeda G."/>
            <person name="Samain S."/>
            <person name="Cattolico L."/>
            <person name="Pelletier E."/>
            <person name="Couloux A."/>
            <person name="Segurens B."/>
            <person name="Wincker P."/>
            <person name="D'Hont A."/>
            <person name="Scarpelli C."/>
            <person name="Weissenbach J."/>
            <person name="Salanoubat M."/>
            <person name="Quetier F."/>
            <person name="Yu Y."/>
            <person name="Kim H.R."/>
            <person name="Rambo T."/>
            <person name="Currie J."/>
            <person name="Collura K."/>
            <person name="Luo M."/>
            <person name="Yang T."/>
            <person name="Ammiraju J.S.S."/>
            <person name="Engler F."/>
            <person name="Soderlund C."/>
            <person name="Wing R.A."/>
            <person name="Palmer L.E."/>
            <person name="de la Bastide M."/>
            <person name="Spiegel L."/>
            <person name="Nascimento L."/>
            <person name="Zutavern T."/>
            <person name="O'Shaughnessy A."/>
            <person name="Dike S."/>
            <person name="Dedhia N."/>
            <person name="Preston R."/>
            <person name="Balija V."/>
            <person name="McCombie W.R."/>
            <person name="Chow T."/>
            <person name="Chen H."/>
            <person name="Chung M."/>
            <person name="Chen C."/>
            <person name="Shaw J."/>
            <person name="Wu H."/>
            <person name="Hsiao K."/>
            <person name="Chao Y."/>
            <person name="Chu M."/>
            <person name="Cheng C."/>
            <person name="Hour A."/>
            <person name="Lee P."/>
            <person name="Lin S."/>
            <person name="Lin Y."/>
            <person name="Liou J."/>
            <person name="Liu S."/>
            <person name="Hsing Y."/>
            <person name="Raghuvanshi S."/>
            <person name="Mohanty A."/>
            <person name="Bharti A.K."/>
            <person name="Gaur A."/>
            <person name="Gupta V."/>
            <person name="Kumar D."/>
            <person name="Ravi V."/>
            <person name="Vij S."/>
            <person name="Kapur A."/>
            <person name="Khurana P."/>
            <person name="Khurana P."/>
            <person name="Khurana J.P."/>
            <person name="Tyagi A.K."/>
            <person name="Gaikwad K."/>
            <person name="Singh A."/>
            <person name="Dalal V."/>
            <person name="Srivastava S."/>
            <person name="Dixit A."/>
            <person name="Pal A.K."/>
            <person name="Ghazi I.A."/>
            <person name="Yadav M."/>
            <person name="Pandit A."/>
            <person name="Bhargava A."/>
            <person name="Sureshbabu K."/>
            <person name="Batra K."/>
            <person name="Sharma T.R."/>
            <person name="Mohapatra T."/>
            <person name="Singh N.K."/>
            <person name="Messing J."/>
            <person name="Nelson A.B."/>
            <person name="Fuks G."/>
            <person name="Kavchok S."/>
            <person name="Keizer G."/>
            <person name="Linton E."/>
            <person name="Llaca V."/>
            <person name="Song R."/>
            <person name="Tanyolac B."/>
            <person name="Young S."/>
            <person name="Ho-Il K."/>
            <person name="Hahn J.H."/>
            <person name="Sangsakoo G."/>
            <person name="Vanavichit A."/>
            <person name="de Mattos Luiz.A.T."/>
            <person name="Zimmer P.D."/>
            <person name="Malone G."/>
            <person name="Dellagostin O."/>
            <person name="de Oliveira A.C."/>
            <person name="Bevan M."/>
            <person name="Bancroft I."/>
            <person name="Minx P."/>
            <person name="Cordum H."/>
            <person name="Wilson R."/>
            <person name="Cheng Z."/>
            <person name="Jin W."/>
            <person name="Jiang J."/>
            <person name="Leong S.A."/>
            <person name="Iwama H."/>
            <person name="Gojobori T."/>
            <person name="Itoh T."/>
            <person name="Niimura Y."/>
            <person name="Fujii Y."/>
            <person name="Habara T."/>
            <person name="Sakai H."/>
            <person name="Sato Y."/>
            <person name="Wilson G."/>
            <person name="Kumar K."/>
            <person name="McCouch S."/>
            <person name="Juretic N."/>
            <person name="Hoen D."/>
            <person name="Wright S."/>
            <person name="Bruskiewich R."/>
            <person name="Bureau T."/>
            <person name="Miyao A."/>
            <person name="Hirochika H."/>
            <person name="Nishikawa T."/>
            <person name="Kadowaki K."/>
            <person name="Sugiura M."/>
            <person name="Burr B."/>
            <person name="Sasaki T."/>
        </authorList>
    </citation>
    <scope>NUCLEOTIDE SEQUENCE [LARGE SCALE GENOMIC DNA]</scope>
    <source>
        <strain evidence="2">cv. Nipponbare</strain>
    </source>
</reference>